<reference evidence="2" key="1">
    <citation type="journal article" date="2016" name="Nat. Biotechnol.">
        <title>Sequencing wild and cultivated cassava and related species reveals extensive interspecific hybridization and genetic diversity.</title>
        <authorList>
            <person name="Bredeson J.V."/>
            <person name="Lyons J.B."/>
            <person name="Prochnik S.E."/>
            <person name="Wu G.A."/>
            <person name="Ha C.M."/>
            <person name="Edsinger-Gonzales E."/>
            <person name="Grimwood J."/>
            <person name="Schmutz J."/>
            <person name="Rabbi I.Y."/>
            <person name="Egesi C."/>
            <person name="Nauluvula P."/>
            <person name="Lebot V."/>
            <person name="Ndunguru J."/>
            <person name="Mkamilo G."/>
            <person name="Bart R.S."/>
            <person name="Setter T.L."/>
            <person name="Gleadow R.M."/>
            <person name="Kulakow P."/>
            <person name="Ferguson M.E."/>
            <person name="Rounsley S."/>
            <person name="Rokhsar D.S."/>
        </authorList>
    </citation>
    <scope>NUCLEOTIDE SEQUENCE [LARGE SCALE GENOMIC DNA]</scope>
    <source>
        <strain evidence="2">cv. AM560-2</strain>
    </source>
</reference>
<evidence type="ECO:0000313" key="2">
    <source>
        <dbReference type="Proteomes" id="UP000091857"/>
    </source>
</evidence>
<keyword evidence="2" id="KW-1185">Reference proteome</keyword>
<protein>
    <submittedName>
        <fullName evidence="1">Uncharacterized protein</fullName>
    </submittedName>
</protein>
<proteinExistence type="predicted"/>
<name>A0ACB7G3B9_MANES</name>
<evidence type="ECO:0000313" key="1">
    <source>
        <dbReference type="EMBL" id="KAG8634752.1"/>
    </source>
</evidence>
<gene>
    <name evidence="1" type="ORF">MANES_17G079128v8</name>
</gene>
<sequence>MTLWGKLDVHFWIDAHADQFHDVFSCRPHHISNMSPHKIQGCDLDEDGSAKVAKDLVETIDDVNLLTVFKVIEVDLLKEYKSYKLTLQATPKGEGSVVRLTLEYEKIYENIRYPYSLLEFIVQFNGSAKIAKDLIESIDDVNLLIVFKVIEGDILKEYKSFKLTFHENIRDPYSLLEFIVQFSKDVSALLVKCQKK</sequence>
<dbReference type="Proteomes" id="UP000091857">
    <property type="component" value="Chromosome 17"/>
</dbReference>
<dbReference type="EMBL" id="CM004403">
    <property type="protein sequence ID" value="KAG8634752.1"/>
    <property type="molecule type" value="Genomic_DNA"/>
</dbReference>
<organism evidence="1 2">
    <name type="scientific">Manihot esculenta</name>
    <name type="common">Cassava</name>
    <name type="synonym">Jatropha manihot</name>
    <dbReference type="NCBI Taxonomy" id="3983"/>
    <lineage>
        <taxon>Eukaryota</taxon>
        <taxon>Viridiplantae</taxon>
        <taxon>Streptophyta</taxon>
        <taxon>Embryophyta</taxon>
        <taxon>Tracheophyta</taxon>
        <taxon>Spermatophyta</taxon>
        <taxon>Magnoliopsida</taxon>
        <taxon>eudicotyledons</taxon>
        <taxon>Gunneridae</taxon>
        <taxon>Pentapetalae</taxon>
        <taxon>rosids</taxon>
        <taxon>fabids</taxon>
        <taxon>Malpighiales</taxon>
        <taxon>Euphorbiaceae</taxon>
        <taxon>Crotonoideae</taxon>
        <taxon>Manihoteae</taxon>
        <taxon>Manihot</taxon>
    </lineage>
</organism>
<accession>A0ACB7G3B9</accession>
<comment type="caution">
    <text evidence="1">The sequence shown here is derived from an EMBL/GenBank/DDBJ whole genome shotgun (WGS) entry which is preliminary data.</text>
</comment>